<name>A0A8J2KPA9_9HEXA</name>
<protein>
    <submittedName>
        <fullName evidence="1">Uncharacterized protein</fullName>
    </submittedName>
</protein>
<dbReference type="EMBL" id="CAJVCH010172843">
    <property type="protein sequence ID" value="CAG7729071.1"/>
    <property type="molecule type" value="Genomic_DNA"/>
</dbReference>
<dbReference type="AlphaFoldDB" id="A0A8J2KPA9"/>
<reference evidence="1" key="1">
    <citation type="submission" date="2021-06" db="EMBL/GenBank/DDBJ databases">
        <authorList>
            <person name="Hodson N. C."/>
            <person name="Mongue J. A."/>
            <person name="Jaron S. K."/>
        </authorList>
    </citation>
    <scope>NUCLEOTIDE SEQUENCE</scope>
</reference>
<gene>
    <name evidence="1" type="ORF">AFUS01_LOCUS17810</name>
</gene>
<sequence>FGDTTTQIICCTIHKTIVTWFFQECFGGLGYPWSNHCSKFIGKIYYFE</sequence>
<accession>A0A8J2KPA9</accession>
<proteinExistence type="predicted"/>
<dbReference type="Proteomes" id="UP000708208">
    <property type="component" value="Unassembled WGS sequence"/>
</dbReference>
<organism evidence="1 2">
    <name type="scientific">Allacma fusca</name>
    <dbReference type="NCBI Taxonomy" id="39272"/>
    <lineage>
        <taxon>Eukaryota</taxon>
        <taxon>Metazoa</taxon>
        <taxon>Ecdysozoa</taxon>
        <taxon>Arthropoda</taxon>
        <taxon>Hexapoda</taxon>
        <taxon>Collembola</taxon>
        <taxon>Symphypleona</taxon>
        <taxon>Sminthuridae</taxon>
        <taxon>Allacma</taxon>
    </lineage>
</organism>
<evidence type="ECO:0000313" key="1">
    <source>
        <dbReference type="EMBL" id="CAG7729071.1"/>
    </source>
</evidence>
<feature type="non-terminal residue" evidence="1">
    <location>
        <position position="1"/>
    </location>
</feature>
<evidence type="ECO:0000313" key="2">
    <source>
        <dbReference type="Proteomes" id="UP000708208"/>
    </source>
</evidence>
<comment type="caution">
    <text evidence="1">The sequence shown here is derived from an EMBL/GenBank/DDBJ whole genome shotgun (WGS) entry which is preliminary data.</text>
</comment>
<keyword evidence="2" id="KW-1185">Reference proteome</keyword>